<organism evidence="1 2">
    <name type="scientific">Portunus trituberculatus</name>
    <name type="common">Swimming crab</name>
    <name type="synonym">Neptunus trituberculatus</name>
    <dbReference type="NCBI Taxonomy" id="210409"/>
    <lineage>
        <taxon>Eukaryota</taxon>
        <taxon>Metazoa</taxon>
        <taxon>Ecdysozoa</taxon>
        <taxon>Arthropoda</taxon>
        <taxon>Crustacea</taxon>
        <taxon>Multicrustacea</taxon>
        <taxon>Malacostraca</taxon>
        <taxon>Eumalacostraca</taxon>
        <taxon>Eucarida</taxon>
        <taxon>Decapoda</taxon>
        <taxon>Pleocyemata</taxon>
        <taxon>Brachyura</taxon>
        <taxon>Eubrachyura</taxon>
        <taxon>Portunoidea</taxon>
        <taxon>Portunidae</taxon>
        <taxon>Portuninae</taxon>
        <taxon>Portunus</taxon>
    </lineage>
</organism>
<proteinExistence type="predicted"/>
<dbReference type="Proteomes" id="UP000324222">
    <property type="component" value="Unassembled WGS sequence"/>
</dbReference>
<sequence>MTSRCWTVQPMRNYEIIVTYPEDTQTNFFTPEVSAIRLIPSFASSLKGHRVEGGRETQL</sequence>
<keyword evidence="2" id="KW-1185">Reference proteome</keyword>
<reference evidence="1 2" key="1">
    <citation type="submission" date="2019-05" db="EMBL/GenBank/DDBJ databases">
        <title>Another draft genome of Portunus trituberculatus and its Hox gene families provides insights of decapod evolution.</title>
        <authorList>
            <person name="Jeong J.-H."/>
            <person name="Song I."/>
            <person name="Kim S."/>
            <person name="Choi T."/>
            <person name="Kim D."/>
            <person name="Ryu S."/>
            <person name="Kim W."/>
        </authorList>
    </citation>
    <scope>NUCLEOTIDE SEQUENCE [LARGE SCALE GENOMIC DNA]</scope>
    <source>
        <tissue evidence="1">Muscle</tissue>
    </source>
</reference>
<accession>A0A5B7HIU3</accession>
<evidence type="ECO:0000313" key="2">
    <source>
        <dbReference type="Proteomes" id="UP000324222"/>
    </source>
</evidence>
<evidence type="ECO:0000313" key="1">
    <source>
        <dbReference type="EMBL" id="MPC70113.1"/>
    </source>
</evidence>
<protein>
    <submittedName>
        <fullName evidence="1">Uncharacterized protein</fullName>
    </submittedName>
</protein>
<name>A0A5B7HIU3_PORTR</name>
<dbReference type="EMBL" id="VSRR010030565">
    <property type="protein sequence ID" value="MPC70113.1"/>
    <property type="molecule type" value="Genomic_DNA"/>
</dbReference>
<gene>
    <name evidence="1" type="ORF">E2C01_064352</name>
</gene>
<dbReference type="AlphaFoldDB" id="A0A5B7HIU3"/>
<comment type="caution">
    <text evidence="1">The sequence shown here is derived from an EMBL/GenBank/DDBJ whole genome shotgun (WGS) entry which is preliminary data.</text>
</comment>